<dbReference type="RefSeq" id="WP_056996909.1">
    <property type="nucleotide sequence ID" value="NZ_AYYR01000054.1"/>
</dbReference>
<dbReference type="Pfam" id="PF17966">
    <property type="entry name" value="Muc_B2"/>
    <property type="match status" value="1"/>
</dbReference>
<feature type="compositionally biased region" description="Polar residues" evidence="5">
    <location>
        <begin position="1277"/>
        <end position="1302"/>
    </location>
</feature>
<keyword evidence="1" id="KW-0134">Cell wall</keyword>
<reference evidence="8 9" key="1">
    <citation type="journal article" date="2015" name="Genome Announc.">
        <title>Expanding the biotechnology potential of lactobacilli through comparative genomics of 213 strains and associated genera.</title>
        <authorList>
            <person name="Sun Z."/>
            <person name="Harris H.M."/>
            <person name="McCann A."/>
            <person name="Guo C."/>
            <person name="Argimon S."/>
            <person name="Zhang W."/>
            <person name="Yang X."/>
            <person name="Jeffery I.B."/>
            <person name="Cooney J.C."/>
            <person name="Kagawa T.F."/>
            <person name="Liu W."/>
            <person name="Song Y."/>
            <person name="Salvetti E."/>
            <person name="Wrobel A."/>
            <person name="Rasinkangas P."/>
            <person name="Parkhill J."/>
            <person name="Rea M.C."/>
            <person name="O'Sullivan O."/>
            <person name="Ritari J."/>
            <person name="Douillard F.P."/>
            <person name="Paul Ross R."/>
            <person name="Yang R."/>
            <person name="Briner A.E."/>
            <person name="Felis G.E."/>
            <person name="de Vos W.M."/>
            <person name="Barrangou R."/>
            <person name="Klaenhammer T.R."/>
            <person name="Caufield P.W."/>
            <person name="Cui Y."/>
            <person name="Zhang H."/>
            <person name="O'Toole P.W."/>
        </authorList>
    </citation>
    <scope>NUCLEOTIDE SEQUENCE [LARGE SCALE GENOMIC DNA]</scope>
    <source>
        <strain evidence="8 9">DSM 20515</strain>
    </source>
</reference>
<dbReference type="Pfam" id="PF17883">
    <property type="entry name" value="MBG"/>
    <property type="match status" value="3"/>
</dbReference>
<dbReference type="Gene3D" id="3.10.20.320">
    <property type="entry name" value="Putative peptidoglycan bound protein (lpxtg motif)"/>
    <property type="match status" value="1"/>
</dbReference>
<gene>
    <name evidence="8" type="ORF">FC82_GL002507</name>
</gene>
<evidence type="ECO:0000256" key="5">
    <source>
        <dbReference type="SAM" id="MobiDB-lite"/>
    </source>
</evidence>
<evidence type="ECO:0000313" key="9">
    <source>
        <dbReference type="Proteomes" id="UP000051845"/>
    </source>
</evidence>
<dbReference type="InterPro" id="IPR019931">
    <property type="entry name" value="LPXTG_anchor"/>
</dbReference>
<evidence type="ECO:0000256" key="2">
    <source>
        <dbReference type="ARBA" id="ARBA00022525"/>
    </source>
</evidence>
<dbReference type="InterPro" id="IPR041495">
    <property type="entry name" value="Mub_B2"/>
</dbReference>
<feature type="compositionally biased region" description="Low complexity" evidence="5">
    <location>
        <begin position="1348"/>
        <end position="1372"/>
    </location>
</feature>
<organism evidence="8 9">
    <name type="scientific">Secundilactobacillus collinoides DSM 20515 = JCM 1123</name>
    <dbReference type="NCBI Taxonomy" id="1423733"/>
    <lineage>
        <taxon>Bacteria</taxon>
        <taxon>Bacillati</taxon>
        <taxon>Bacillota</taxon>
        <taxon>Bacilli</taxon>
        <taxon>Lactobacillales</taxon>
        <taxon>Lactobacillaceae</taxon>
        <taxon>Secundilactobacillus</taxon>
    </lineage>
</organism>
<keyword evidence="6" id="KW-0812">Transmembrane</keyword>
<dbReference type="PROSITE" id="PS50847">
    <property type="entry name" value="GRAM_POS_ANCHORING"/>
    <property type="match status" value="1"/>
</dbReference>
<feature type="compositionally biased region" description="Low complexity" evidence="5">
    <location>
        <begin position="1388"/>
        <end position="1410"/>
    </location>
</feature>
<feature type="compositionally biased region" description="Low complexity" evidence="5">
    <location>
        <begin position="55"/>
        <end position="150"/>
    </location>
</feature>
<feature type="transmembrane region" description="Helical" evidence="6">
    <location>
        <begin position="28"/>
        <end position="46"/>
    </location>
</feature>
<dbReference type="Gene3D" id="3.10.430.110">
    <property type="match status" value="3"/>
</dbReference>
<dbReference type="InterPro" id="IPR041277">
    <property type="entry name" value="MBG_Lactobacillales"/>
</dbReference>
<evidence type="ECO:0000256" key="6">
    <source>
        <dbReference type="SAM" id="Phobius"/>
    </source>
</evidence>
<name>A0A0R2BIF1_SECCO</name>
<evidence type="ECO:0000256" key="3">
    <source>
        <dbReference type="ARBA" id="ARBA00022729"/>
    </source>
</evidence>
<dbReference type="PATRIC" id="fig|1423733.4.peg.2622"/>
<dbReference type="NCBIfam" id="TIGR03715">
    <property type="entry name" value="KxYKxGKxW"/>
    <property type="match status" value="1"/>
</dbReference>
<accession>A0A0R2BIF1</accession>
<evidence type="ECO:0000256" key="1">
    <source>
        <dbReference type="ARBA" id="ARBA00022512"/>
    </source>
</evidence>
<keyword evidence="3" id="KW-0732">Signal</keyword>
<dbReference type="Proteomes" id="UP000051845">
    <property type="component" value="Unassembled WGS sequence"/>
</dbReference>
<dbReference type="STRING" id="33960.TY91_02285"/>
<evidence type="ECO:0000313" key="8">
    <source>
        <dbReference type="EMBL" id="KRM75315.1"/>
    </source>
</evidence>
<evidence type="ECO:0000256" key="4">
    <source>
        <dbReference type="ARBA" id="ARBA00023088"/>
    </source>
</evidence>
<dbReference type="Pfam" id="PF19258">
    <property type="entry name" value="KxYKxGKxW_sig"/>
    <property type="match status" value="1"/>
</dbReference>
<dbReference type="NCBIfam" id="TIGR01167">
    <property type="entry name" value="LPXTG_anchor"/>
    <property type="match status" value="1"/>
</dbReference>
<keyword evidence="2" id="KW-0964">Secreted</keyword>
<feature type="compositionally biased region" description="Polar residues" evidence="5">
    <location>
        <begin position="151"/>
        <end position="178"/>
    </location>
</feature>
<feature type="transmembrane region" description="Helical" evidence="6">
    <location>
        <begin position="1422"/>
        <end position="1440"/>
    </location>
</feature>
<feature type="region of interest" description="Disordered" evidence="5">
    <location>
        <begin position="1277"/>
        <end position="1420"/>
    </location>
</feature>
<protein>
    <submittedName>
        <fullName evidence="8">Cell surface protein</fullName>
    </submittedName>
</protein>
<feature type="domain" description="Gram-positive cocci surface proteins LPxTG" evidence="7">
    <location>
        <begin position="1413"/>
        <end position="1448"/>
    </location>
</feature>
<keyword evidence="6" id="KW-1133">Transmembrane helix</keyword>
<sequence length="1448" mass="150325">MVGKNNRNKEVQSNLKQHYKAYKSGKHWVFASIASLSLGMALFFGVNTTTFADATATSTAETTTTAVSTSRSSSSETENTDTDGNATKATSADSTSESTSTADETSSNAETTASGTASSASSSSAVSESVTSDTPATTDNDNGTTDSTINEASSSDPSAVGNDSNVGAASDSQIINDNNTDELASESDSNATTTDTKKTDLGSTSQAKINAAKETAAETYLTTGQPQIISADLATETAEVDATVGTTTKTYDDNPDTPLNFEVTLADGVTAPSGWYATETANQYEVAASSGDLDLSTVDQNVGTYAVTLSSNGVAKLQAVNVAKTITTDNIVAGSLVVEPVVAPSNSIVISGGGKAYDDDTSTDPTSYVVTLGSGLTAADGWTANTDGTYTVSVDSGDLDADITSQDVGSYEITLSDQGLEKLEAANSNYTITSSAVRSGWFNITTNYQLVVGSGSMTVGTSLPATYYVAVNAGSDYSVPSDWTASYSSADQGNIVYSVPASYFDTDDVVTTTVGNYALQLSADTVSTLNSLNSSDQLTANTIENGTITVNSSLTITANSFQPANFYATIGSGTDGAHSYILANGSALQLELRMLNTSTGDSYNNYTVYVIIPAGFVIGTTDSSTGDSSVSTNPADTLATDVEASMAEYDLAYSGLTVTHEDSYNNRQVFKVKFDSVTTINGNDANQADNAISITIVTDPNSTTSAGYIGTAAGSEDDSVLYVTDDYNDTQGAYQIQNQNYYVNVPQVATALGIDDAYALNSTYVNYVYSYTVSQDAQVQDTYHLVGEDGQEIAVDITTDGTPETTYNVLALLPTTIKKDGVTYELKDGSVATYASYPAITSVLSSADAVSTGNTYTVQYLKVIDTTQDSGQIADQTQFWNGTMPATYTVTLPSGLVGASDWTENADGTYSVPLTSNDIDTSDLSTNVGTYTVKLSATGLAKLAAANPNYLFDSNVVKAGTLTINGGQTNYTVTVQDSSGNTLQPDVTESYSWPDGTSVSGVDVAVDGYSADDIKEVVVTANTDSLYNTQGITQLTLTDNGNGTTTYTVLNQDSSKTQTSIIAASVAQLMSGFGISYGAATTISDLEKTQLAQFSKVNVIYQAKAATTTVSYVDTDDNNAVISTDTVGAYVGDTGNYIITIPAGYELADADDQDETILSADGIDTVAYKVTADNSDNLIIKLTHKLVDGTTTTTRTINYVYADGSQASAPVTQTITWKTVSDLVTGTSYATTAQNGYDSVVTPELAGYTADKATVAQQLVGNVETSSLADSIETVTYTANPTVPDNDTDSTPSENDTTTGSGTDEDVVVNSGEAVVVPNDGSNDITTDDGDNQGQTTIKAHTNDTEDINTTTEKTVTTANNGNTNAINNPTAQSTNTAGVLDDETSEDTSSATTEGTNSSNASQNNTAATGKLPQTSESQSGVWAIAGASLLGLLGLVGIGKKKRQDD</sequence>
<evidence type="ECO:0000259" key="7">
    <source>
        <dbReference type="PROSITE" id="PS50847"/>
    </source>
</evidence>
<comment type="caution">
    <text evidence="8">The sequence shown here is derived from an EMBL/GenBank/DDBJ whole genome shotgun (WGS) entry which is preliminary data.</text>
</comment>
<dbReference type="Gene3D" id="2.60.40.4300">
    <property type="match status" value="1"/>
</dbReference>
<feature type="region of interest" description="Disordered" evidence="5">
    <location>
        <begin position="55"/>
        <end position="206"/>
    </location>
</feature>
<keyword evidence="4" id="KW-0572">Peptidoglycan-anchor</keyword>
<proteinExistence type="predicted"/>
<dbReference type="InterPro" id="IPR022263">
    <property type="entry name" value="KxYKxGKxW"/>
</dbReference>
<dbReference type="EMBL" id="AYYR01000054">
    <property type="protein sequence ID" value="KRM75315.1"/>
    <property type="molecule type" value="Genomic_DNA"/>
</dbReference>
<keyword evidence="6" id="KW-0472">Membrane</keyword>